<proteinExistence type="predicted"/>
<feature type="region of interest" description="Disordered" evidence="1">
    <location>
        <begin position="426"/>
        <end position="447"/>
    </location>
</feature>
<evidence type="ECO:0000313" key="6">
    <source>
        <dbReference type="Proteomes" id="UP000291343"/>
    </source>
</evidence>
<dbReference type="InParanoid" id="A0A482WNZ6"/>
<comment type="caution">
    <text evidence="5">The sequence shown here is derived from an EMBL/GenBank/DDBJ whole genome shotgun (WGS) entry which is preliminary data.</text>
</comment>
<evidence type="ECO:0000259" key="4">
    <source>
        <dbReference type="Pfam" id="PF16041"/>
    </source>
</evidence>
<evidence type="ECO:0000313" key="5">
    <source>
        <dbReference type="EMBL" id="RZF35325.1"/>
    </source>
</evidence>
<feature type="transmembrane region" description="Helical" evidence="2">
    <location>
        <begin position="670"/>
        <end position="688"/>
    </location>
</feature>
<evidence type="ECO:0000256" key="1">
    <source>
        <dbReference type="SAM" id="MobiDB-lite"/>
    </source>
</evidence>
<gene>
    <name evidence="5" type="ORF">LSTR_LSTR003765</name>
</gene>
<keyword evidence="6" id="KW-1185">Reference proteome</keyword>
<dbReference type="EMBL" id="QKKF02028860">
    <property type="protein sequence ID" value="RZF35325.1"/>
    <property type="molecule type" value="Genomic_DNA"/>
</dbReference>
<accession>A0A482WNZ6</accession>
<sequence length="689" mass="79119">MNDNEVTHDSEIQLELCECNEVDTLAKEEKKCSPSLRRKLWMKTPFSSFSSTSSTMDTQTWSMDWLRKELRTEQNHVFGIDKKINWQRNDSSLHEASYRANNKGTLSSLQGPIRVIRLCILSIIIPGALVGLPLYMRYYVYGEQVYPVGMSDMRLLDNKVSTTWCQSQTIWSNATFNAYLMAEQPQLELGHEHVSMTRHLKLDDDMKEYWGFYLLRGSIISVSTCTRWPGASLILIKGHKHLRDCAYIGDDSSEELDELDEDESNSTKVHQDPANDPTKMTKLKDGIVHHQTATNHTDDTFAIHHKKKGHSSESDSISKDEKVRRLRTDRKLGPTVHLAFAELGNKLVLPPYRKLYENGAENMNSHTKANSVNKKFSTIKTLEKSAEPSPKKAITSREIYEDVMKKLESLNDNRAKMILERLNSRLSSKTETSNVADKESTSSTPENNVKIRHHRKLFNKIEEQKINKSESENLLRKKREVILGTLKGPLTTHNEEDDAAMEEDIHQPDEIAEIRGTINETDAFDKSNSEFWSSFSSSEERLMNCEGLLLNLPLMPHHRCEADQSEHALSSASSMNKITYRVTSNGYYFFVFNSENEVQTNYLRVHFDLEKTKYNVSQPIDSCQNQTSSCNLPLRFFSHQKVVLHLPIRKNDTLWNQEFLAISTCEPRTSVYIICVLSVPLFILLFAFQ</sequence>
<reference evidence="5 6" key="1">
    <citation type="journal article" date="2017" name="Gigascience">
        <title>Genome sequence of the small brown planthopper, Laodelphax striatellus.</title>
        <authorList>
            <person name="Zhu J."/>
            <person name="Jiang F."/>
            <person name="Wang X."/>
            <person name="Yang P."/>
            <person name="Bao Y."/>
            <person name="Zhao W."/>
            <person name="Wang W."/>
            <person name="Lu H."/>
            <person name="Wang Q."/>
            <person name="Cui N."/>
            <person name="Li J."/>
            <person name="Chen X."/>
            <person name="Luo L."/>
            <person name="Yu J."/>
            <person name="Kang L."/>
            <person name="Cui F."/>
        </authorList>
    </citation>
    <scope>NUCLEOTIDE SEQUENCE [LARGE SCALE GENOMIC DNA]</scope>
    <source>
        <strain evidence="5">Lst14</strain>
    </source>
</reference>
<dbReference type="Proteomes" id="UP000291343">
    <property type="component" value="Unassembled WGS sequence"/>
</dbReference>
<feature type="domain" description="E3 ubiquitin-protein ligase APD1-4 middle" evidence="4">
    <location>
        <begin position="577"/>
        <end position="686"/>
    </location>
</feature>
<dbReference type="InterPro" id="IPR032010">
    <property type="entry name" value="APD1-4_M"/>
</dbReference>
<evidence type="ECO:0000256" key="2">
    <source>
        <dbReference type="SAM" id="Phobius"/>
    </source>
</evidence>
<dbReference type="Pfam" id="PF16040">
    <property type="entry name" value="APD1-4_N"/>
    <property type="match status" value="1"/>
</dbReference>
<feature type="compositionally biased region" description="Acidic residues" evidence="1">
    <location>
        <begin position="254"/>
        <end position="264"/>
    </location>
</feature>
<feature type="region of interest" description="Disordered" evidence="1">
    <location>
        <begin position="254"/>
        <end position="278"/>
    </location>
</feature>
<dbReference type="STRING" id="195883.A0A482WNZ6"/>
<keyword evidence="2" id="KW-0812">Transmembrane</keyword>
<feature type="domain" description="E3 ubiquitin-protein ligase APD1-4 N-terminal" evidence="3">
    <location>
        <begin position="173"/>
        <end position="242"/>
    </location>
</feature>
<evidence type="ECO:0008006" key="7">
    <source>
        <dbReference type="Google" id="ProtNLM"/>
    </source>
</evidence>
<name>A0A482WNZ6_LAOST</name>
<dbReference type="Pfam" id="PF16041">
    <property type="entry name" value="APD1-4_M"/>
    <property type="match status" value="1"/>
</dbReference>
<keyword evidence="2" id="KW-0472">Membrane</keyword>
<organism evidence="5 6">
    <name type="scientific">Laodelphax striatellus</name>
    <name type="common">Small brown planthopper</name>
    <name type="synonym">Delphax striatella</name>
    <dbReference type="NCBI Taxonomy" id="195883"/>
    <lineage>
        <taxon>Eukaryota</taxon>
        <taxon>Metazoa</taxon>
        <taxon>Ecdysozoa</taxon>
        <taxon>Arthropoda</taxon>
        <taxon>Hexapoda</taxon>
        <taxon>Insecta</taxon>
        <taxon>Pterygota</taxon>
        <taxon>Neoptera</taxon>
        <taxon>Paraneoptera</taxon>
        <taxon>Hemiptera</taxon>
        <taxon>Auchenorrhyncha</taxon>
        <taxon>Fulgoroidea</taxon>
        <taxon>Delphacidae</taxon>
        <taxon>Criomorphinae</taxon>
        <taxon>Laodelphax</taxon>
    </lineage>
</organism>
<dbReference type="OrthoDB" id="6435218at2759"/>
<dbReference type="InterPro" id="IPR032008">
    <property type="entry name" value="APD1-4_N"/>
</dbReference>
<feature type="transmembrane region" description="Helical" evidence="2">
    <location>
        <begin position="115"/>
        <end position="136"/>
    </location>
</feature>
<dbReference type="AlphaFoldDB" id="A0A482WNZ6"/>
<keyword evidence="2" id="KW-1133">Transmembrane helix</keyword>
<dbReference type="PANTHER" id="PTHR39077">
    <property type="entry name" value="DUF4793 DOMAIN-CONTAINING PROTEIN"/>
    <property type="match status" value="1"/>
</dbReference>
<protein>
    <recommendedName>
        <fullName evidence="7">E3 ubiquitin-protein ligase APD1-4 middle domain-containing protein</fullName>
    </recommendedName>
</protein>
<dbReference type="PANTHER" id="PTHR39077:SF1">
    <property type="entry name" value="E3 UBIQUITIN-PROTEIN LIGASE APD1-4 MIDDLE DOMAIN-CONTAINING PROTEIN"/>
    <property type="match status" value="1"/>
</dbReference>
<evidence type="ECO:0000259" key="3">
    <source>
        <dbReference type="Pfam" id="PF16040"/>
    </source>
</evidence>